<reference evidence="10 11" key="1">
    <citation type="submission" date="2019-03" db="EMBL/GenBank/DDBJ databases">
        <title>Genomics of glacier-inhabiting Cryobacterium strains.</title>
        <authorList>
            <person name="Liu Q."/>
            <person name="Xin Y.-H."/>
        </authorList>
    </citation>
    <scope>NUCLEOTIDE SEQUENCE [LARGE SCALE GENOMIC DNA]</scope>
    <source>
        <strain evidence="10 11">MDT1-3</strain>
    </source>
</reference>
<dbReference type="Proteomes" id="UP000298412">
    <property type="component" value="Unassembled WGS sequence"/>
</dbReference>
<evidence type="ECO:0000256" key="7">
    <source>
        <dbReference type="ARBA" id="ARBA00023239"/>
    </source>
</evidence>
<evidence type="ECO:0000256" key="2">
    <source>
        <dbReference type="ARBA" id="ARBA00022793"/>
    </source>
</evidence>
<dbReference type="InterPro" id="IPR003826">
    <property type="entry name" value="AdoMetDC_fam_prok"/>
</dbReference>
<sequence>MIDLAPSIYRQRLVIEAYPKAAISAEQIIRYLAGLAPVLDMNALIEPVTHRSEAFGWAGWTHWETSGAHFYAWEQPILFYSVDIYTCKAFDPRTAVDYTKDFFGSDDAVYKEF</sequence>
<evidence type="ECO:0000256" key="8">
    <source>
        <dbReference type="ARBA" id="ARBA00023270"/>
    </source>
</evidence>
<dbReference type="Pfam" id="PF02675">
    <property type="entry name" value="AdoMet_dc"/>
    <property type="match status" value="1"/>
</dbReference>
<evidence type="ECO:0000256" key="4">
    <source>
        <dbReference type="ARBA" id="ARBA00023066"/>
    </source>
</evidence>
<keyword evidence="5" id="KW-0620">Polyamine biosynthesis</keyword>
<dbReference type="EMBL" id="SOFP01000079">
    <property type="protein sequence ID" value="TFC09900.1"/>
    <property type="molecule type" value="Genomic_DNA"/>
</dbReference>
<comment type="caution">
    <text evidence="10">The sequence shown here is derived from an EMBL/GenBank/DDBJ whole genome shotgun (WGS) entry which is preliminary data.</text>
</comment>
<dbReference type="RefSeq" id="WP_134569336.1">
    <property type="nucleotide sequence ID" value="NZ_SOFP01000079.1"/>
</dbReference>
<keyword evidence="4" id="KW-0745">Spermidine biosynthesis</keyword>
<evidence type="ECO:0000313" key="11">
    <source>
        <dbReference type="Proteomes" id="UP000298412"/>
    </source>
</evidence>
<accession>A0A4R8WKG2</accession>
<keyword evidence="8" id="KW-0704">Schiff base</keyword>
<evidence type="ECO:0000256" key="5">
    <source>
        <dbReference type="ARBA" id="ARBA00023115"/>
    </source>
</evidence>
<gene>
    <name evidence="10" type="ORF">E3O19_16315</name>
</gene>
<keyword evidence="6" id="KW-0865">Zymogen</keyword>
<keyword evidence="3" id="KW-0068">Autocatalytic cleavage</keyword>
<name>A0A4R8WKG2_9MICO</name>
<dbReference type="AlphaFoldDB" id="A0A4R8WKG2"/>
<comment type="cofactor">
    <cofactor evidence="1">
        <name>pyruvate</name>
        <dbReference type="ChEBI" id="CHEBI:15361"/>
    </cofactor>
</comment>
<dbReference type="GO" id="GO:0008295">
    <property type="term" value="P:spermidine biosynthetic process"/>
    <property type="evidence" value="ECO:0007669"/>
    <property type="project" value="UniProtKB-KW"/>
</dbReference>
<evidence type="ECO:0000256" key="3">
    <source>
        <dbReference type="ARBA" id="ARBA00022813"/>
    </source>
</evidence>
<keyword evidence="7" id="KW-0456">Lyase</keyword>
<organism evidence="10 11">
    <name type="scientific">Cryobacterium algoritolerans</name>
    <dbReference type="NCBI Taxonomy" id="1259184"/>
    <lineage>
        <taxon>Bacteria</taxon>
        <taxon>Bacillati</taxon>
        <taxon>Actinomycetota</taxon>
        <taxon>Actinomycetes</taxon>
        <taxon>Micrococcales</taxon>
        <taxon>Microbacteriaceae</taxon>
        <taxon>Cryobacterium</taxon>
    </lineage>
</organism>
<dbReference type="Gene3D" id="3.60.90.10">
    <property type="entry name" value="S-adenosylmethionine decarboxylase"/>
    <property type="match status" value="1"/>
</dbReference>
<keyword evidence="11" id="KW-1185">Reference proteome</keyword>
<evidence type="ECO:0000256" key="6">
    <source>
        <dbReference type="ARBA" id="ARBA00023145"/>
    </source>
</evidence>
<dbReference type="SUPFAM" id="SSF56276">
    <property type="entry name" value="S-adenosylmethionine decarboxylase"/>
    <property type="match status" value="1"/>
</dbReference>
<dbReference type="GO" id="GO:0004014">
    <property type="term" value="F:adenosylmethionine decarboxylase activity"/>
    <property type="evidence" value="ECO:0007669"/>
    <property type="project" value="InterPro"/>
</dbReference>
<protein>
    <recommendedName>
        <fullName evidence="12">S-adenosylmethionine decarboxylase</fullName>
    </recommendedName>
</protein>
<evidence type="ECO:0000313" key="10">
    <source>
        <dbReference type="EMBL" id="TFC09900.1"/>
    </source>
</evidence>
<dbReference type="InterPro" id="IPR016067">
    <property type="entry name" value="S-AdoMet_deCO2ase_core"/>
</dbReference>
<dbReference type="OrthoDB" id="1494132at2"/>
<keyword evidence="2" id="KW-0210">Decarboxylase</keyword>
<evidence type="ECO:0000256" key="9">
    <source>
        <dbReference type="ARBA" id="ARBA00023317"/>
    </source>
</evidence>
<evidence type="ECO:0000256" key="1">
    <source>
        <dbReference type="ARBA" id="ARBA00001928"/>
    </source>
</evidence>
<proteinExistence type="predicted"/>
<evidence type="ECO:0008006" key="12">
    <source>
        <dbReference type="Google" id="ProtNLM"/>
    </source>
</evidence>
<keyword evidence="9" id="KW-0670">Pyruvate</keyword>